<keyword evidence="2" id="KW-1185">Reference proteome</keyword>
<dbReference type="AlphaFoldDB" id="A0A7Z2VVX5"/>
<evidence type="ECO:0000313" key="2">
    <source>
        <dbReference type="Proteomes" id="UP000502415"/>
    </source>
</evidence>
<protein>
    <submittedName>
        <fullName evidence="1">Uncharacterized protein</fullName>
    </submittedName>
</protein>
<proteinExistence type="predicted"/>
<gene>
    <name evidence="1" type="ORF">HH212_10955</name>
</gene>
<dbReference type="KEGG" id="mfy:HH212_10955"/>
<dbReference type="Proteomes" id="UP000502415">
    <property type="component" value="Chromosome"/>
</dbReference>
<accession>A0A7Z2VVX5</accession>
<organism evidence="1 2">
    <name type="scientific">Massilia forsythiae</name>
    <dbReference type="NCBI Taxonomy" id="2728020"/>
    <lineage>
        <taxon>Bacteria</taxon>
        <taxon>Pseudomonadati</taxon>
        <taxon>Pseudomonadota</taxon>
        <taxon>Betaproteobacteria</taxon>
        <taxon>Burkholderiales</taxon>
        <taxon>Oxalobacteraceae</taxon>
        <taxon>Telluria group</taxon>
        <taxon>Massilia</taxon>
    </lineage>
</organism>
<reference evidence="1 2" key="1">
    <citation type="submission" date="2020-04" db="EMBL/GenBank/DDBJ databases">
        <title>Genome sequencing of novel species.</title>
        <authorList>
            <person name="Heo J."/>
            <person name="Kim S.-J."/>
            <person name="Kim J.-S."/>
            <person name="Hong S.-B."/>
            <person name="Kwon S.-W."/>
        </authorList>
    </citation>
    <scope>NUCLEOTIDE SEQUENCE [LARGE SCALE GENOMIC DNA]</scope>
    <source>
        <strain evidence="1 2">GN2-R2</strain>
    </source>
</reference>
<name>A0A7Z2VVX5_9BURK</name>
<sequence>MQTRPSPANWGLFGPKKDDRTLKRLYASLQVGNTLQNLVKRARDAAKGNGRICSVAKRHCSIVD</sequence>
<dbReference type="EMBL" id="CP051685">
    <property type="protein sequence ID" value="QJE00473.1"/>
    <property type="molecule type" value="Genomic_DNA"/>
</dbReference>
<dbReference type="RefSeq" id="WP_170202505.1">
    <property type="nucleotide sequence ID" value="NZ_CP051685.1"/>
</dbReference>
<evidence type="ECO:0000313" key="1">
    <source>
        <dbReference type="EMBL" id="QJE00473.1"/>
    </source>
</evidence>